<dbReference type="CDD" id="cd00093">
    <property type="entry name" value="HTH_XRE"/>
    <property type="match status" value="1"/>
</dbReference>
<dbReference type="Proteomes" id="UP001254608">
    <property type="component" value="Unassembled WGS sequence"/>
</dbReference>
<keyword evidence="1" id="KW-0238">DNA-binding</keyword>
<protein>
    <submittedName>
        <fullName evidence="3">HigA family addiction module antitoxin</fullName>
    </submittedName>
</protein>
<reference evidence="3 4" key="1">
    <citation type="submission" date="2023-09" db="EMBL/GenBank/DDBJ databases">
        <authorList>
            <person name="Rey-Velasco X."/>
        </authorList>
    </citation>
    <scope>NUCLEOTIDE SEQUENCE [LARGE SCALE GENOMIC DNA]</scope>
    <source>
        <strain evidence="3 4">W345</strain>
    </source>
</reference>
<evidence type="ECO:0000256" key="1">
    <source>
        <dbReference type="ARBA" id="ARBA00023125"/>
    </source>
</evidence>
<dbReference type="InterPro" id="IPR010982">
    <property type="entry name" value="Lambda_DNA-bd_dom_sf"/>
</dbReference>
<accession>A0ABU2WG87</accession>
<sequence length="96" mass="10734">MIAVHPGRILKRELAARELSANRLALALHLPSGRITEILGGKRGISPDTALRLGRYFGNDPRFWLNLQTSYELAEEVRRNGKRVEMEVTPAENLAA</sequence>
<evidence type="ECO:0000259" key="2">
    <source>
        <dbReference type="SMART" id="SM00530"/>
    </source>
</evidence>
<dbReference type="SMART" id="SM00530">
    <property type="entry name" value="HTH_XRE"/>
    <property type="match status" value="1"/>
</dbReference>
<organism evidence="3 4">
    <name type="scientific">Banduia mediterranea</name>
    <dbReference type="NCBI Taxonomy" id="3075609"/>
    <lineage>
        <taxon>Bacteria</taxon>
        <taxon>Pseudomonadati</taxon>
        <taxon>Pseudomonadota</taxon>
        <taxon>Gammaproteobacteria</taxon>
        <taxon>Nevskiales</taxon>
        <taxon>Algiphilaceae</taxon>
        <taxon>Banduia</taxon>
    </lineage>
</organism>
<evidence type="ECO:0000313" key="3">
    <source>
        <dbReference type="EMBL" id="MDT0496877.1"/>
    </source>
</evidence>
<dbReference type="NCBIfam" id="TIGR02607">
    <property type="entry name" value="antidote_HigA"/>
    <property type="match status" value="1"/>
</dbReference>
<dbReference type="SUPFAM" id="SSF47413">
    <property type="entry name" value="lambda repressor-like DNA-binding domains"/>
    <property type="match status" value="1"/>
</dbReference>
<dbReference type="PANTHER" id="PTHR36924:SF1">
    <property type="entry name" value="ANTITOXIN HIGA-1"/>
    <property type="match status" value="1"/>
</dbReference>
<proteinExistence type="predicted"/>
<comment type="caution">
    <text evidence="3">The sequence shown here is derived from an EMBL/GenBank/DDBJ whole genome shotgun (WGS) entry which is preliminary data.</text>
</comment>
<dbReference type="EMBL" id="JAVRIC010000006">
    <property type="protein sequence ID" value="MDT0496877.1"/>
    <property type="molecule type" value="Genomic_DNA"/>
</dbReference>
<dbReference type="Gene3D" id="1.10.260.40">
    <property type="entry name" value="lambda repressor-like DNA-binding domains"/>
    <property type="match status" value="1"/>
</dbReference>
<evidence type="ECO:0000313" key="4">
    <source>
        <dbReference type="Proteomes" id="UP001254608"/>
    </source>
</evidence>
<dbReference type="InterPro" id="IPR001387">
    <property type="entry name" value="Cro/C1-type_HTH"/>
</dbReference>
<gene>
    <name evidence="3" type="ORF">RM530_05800</name>
</gene>
<dbReference type="InterPro" id="IPR013430">
    <property type="entry name" value="Toxin_antidote_HigA"/>
</dbReference>
<keyword evidence="4" id="KW-1185">Reference proteome</keyword>
<dbReference type="RefSeq" id="WP_311364271.1">
    <property type="nucleotide sequence ID" value="NZ_JAVRIC010000006.1"/>
</dbReference>
<name>A0ABU2WG87_9GAMM</name>
<feature type="domain" description="HTH cro/C1-type" evidence="2">
    <location>
        <begin position="9"/>
        <end position="64"/>
    </location>
</feature>
<dbReference type="PANTHER" id="PTHR36924">
    <property type="entry name" value="ANTITOXIN HIGA-1"/>
    <property type="match status" value="1"/>
</dbReference>